<gene>
    <name evidence="1" type="ORF">YP76_07015</name>
</gene>
<accession>A0A0M3AR38</accession>
<organism evidence="1 2">
    <name type="scientific">Sphingobium chungbukense</name>
    <dbReference type="NCBI Taxonomy" id="56193"/>
    <lineage>
        <taxon>Bacteria</taxon>
        <taxon>Pseudomonadati</taxon>
        <taxon>Pseudomonadota</taxon>
        <taxon>Alphaproteobacteria</taxon>
        <taxon>Sphingomonadales</taxon>
        <taxon>Sphingomonadaceae</taxon>
        <taxon>Sphingobium</taxon>
    </lineage>
</organism>
<dbReference type="EMBL" id="LBIC01000003">
    <property type="protein sequence ID" value="KKW92677.1"/>
    <property type="molecule type" value="Genomic_DNA"/>
</dbReference>
<sequence length="103" mass="11414">MDRIIAEFMSVRKTVAVIVEPAPFESRALRRVQLESMATDRCAAAALDRAIGGFDRDFGLLAHLTGRRRRVVIHAGLAERYGLFALALRTGRGVFVAHVRILP</sequence>
<proteinExistence type="predicted"/>
<evidence type="ECO:0000313" key="2">
    <source>
        <dbReference type="Proteomes" id="UP000033874"/>
    </source>
</evidence>
<dbReference type="Proteomes" id="UP000033874">
    <property type="component" value="Unassembled WGS sequence"/>
</dbReference>
<comment type="caution">
    <text evidence="1">The sequence shown here is derived from an EMBL/GenBank/DDBJ whole genome shotgun (WGS) entry which is preliminary data.</text>
</comment>
<reference evidence="1 2" key="1">
    <citation type="submission" date="2015-04" db="EMBL/GenBank/DDBJ databases">
        <title>Genome sequence of aromatic hydrocarbons-degrading Sphingobium chungbukense DJ77.</title>
        <authorList>
            <person name="Kim Y.-C."/>
            <person name="Chae J.-C."/>
        </authorList>
    </citation>
    <scope>NUCLEOTIDE SEQUENCE [LARGE SCALE GENOMIC DNA]</scope>
    <source>
        <strain evidence="1 2">DJ77</strain>
    </source>
</reference>
<dbReference type="STRING" id="56193.YP76_07015"/>
<name>A0A0M3AR38_9SPHN</name>
<evidence type="ECO:0000313" key="1">
    <source>
        <dbReference type="EMBL" id="KKW92677.1"/>
    </source>
</evidence>
<dbReference type="AlphaFoldDB" id="A0A0M3AR38"/>
<protein>
    <submittedName>
        <fullName evidence="1">Uncharacterized protein</fullName>
    </submittedName>
</protein>
<keyword evidence="2" id="KW-1185">Reference proteome</keyword>